<name>A0A218ZAG1_9HELO</name>
<proteinExistence type="predicted"/>
<organism evidence="1 2">
    <name type="scientific">Diplocarpon coronariae</name>
    <dbReference type="NCBI Taxonomy" id="2795749"/>
    <lineage>
        <taxon>Eukaryota</taxon>
        <taxon>Fungi</taxon>
        <taxon>Dikarya</taxon>
        <taxon>Ascomycota</taxon>
        <taxon>Pezizomycotina</taxon>
        <taxon>Leotiomycetes</taxon>
        <taxon>Helotiales</taxon>
        <taxon>Drepanopezizaceae</taxon>
        <taxon>Diplocarpon</taxon>
    </lineage>
</organism>
<dbReference type="Proteomes" id="UP000242519">
    <property type="component" value="Unassembled WGS sequence"/>
</dbReference>
<comment type="caution">
    <text evidence="1">The sequence shown here is derived from an EMBL/GenBank/DDBJ whole genome shotgun (WGS) entry which is preliminary data.</text>
</comment>
<sequence length="144" mass="16425">MWAALHTLRSWTAQRFLASLQGRSPLTQEPMVEINVGWAALELFVLDGDKHEGTALCPGLLRRLQDACEMPDCRVALRRRLEGERARYLEEERQAAEDVEASKLEDRRIWQEAEAHTAWCAEQDGMADEALRELATHLAEVANR</sequence>
<dbReference type="InParanoid" id="A0A218ZAG1"/>
<evidence type="ECO:0000313" key="1">
    <source>
        <dbReference type="EMBL" id="OWP05049.1"/>
    </source>
</evidence>
<keyword evidence="2" id="KW-1185">Reference proteome</keyword>
<accession>A0A218ZAG1</accession>
<dbReference type="EMBL" id="MZNU01000083">
    <property type="protein sequence ID" value="OWP05049.1"/>
    <property type="molecule type" value="Genomic_DNA"/>
</dbReference>
<reference evidence="1 2" key="1">
    <citation type="submission" date="2017-04" db="EMBL/GenBank/DDBJ databases">
        <title>Draft genome sequence of Marssonina coronaria NL1: causal agent of apple blotch.</title>
        <authorList>
            <person name="Cheng Q."/>
        </authorList>
    </citation>
    <scope>NUCLEOTIDE SEQUENCE [LARGE SCALE GENOMIC DNA]</scope>
    <source>
        <strain evidence="1 2">NL1</strain>
    </source>
</reference>
<evidence type="ECO:0000313" key="2">
    <source>
        <dbReference type="Proteomes" id="UP000242519"/>
    </source>
</evidence>
<gene>
    <name evidence="1" type="ORF">B2J93_619</name>
</gene>
<protein>
    <submittedName>
        <fullName evidence="1">Uncharacterized protein</fullName>
    </submittedName>
</protein>
<dbReference type="AlphaFoldDB" id="A0A218ZAG1"/>